<dbReference type="Proteomes" id="UP001364617">
    <property type="component" value="Unassembled WGS sequence"/>
</dbReference>
<sequence length="222" mass="24771">MKTMIAVNSMHLFILVWTLTAVCQADDAISVSCEAVTGTVREKVPFTCSVSLKESGCCIRFYKFQYPEKYNDSEICREVPPDSCEQINSFTCRFSSTTAMTEQFRFFVQATCGAPKTEFTVNITETSKPEPVTKAPDSNTKKGTEEGPVRVVGSGTDDDFGSRNTVVTAVMGCFIFIIIIIVTIIYKKKPNYSKPCGFQRIFLGHKHDDNNSNFQEQNPESV</sequence>
<name>A0AAN9CGT4_9TELE</name>
<keyword evidence="2" id="KW-1133">Transmembrane helix</keyword>
<keyword evidence="3" id="KW-0732">Signal</keyword>
<keyword evidence="2" id="KW-0812">Transmembrane</keyword>
<accession>A0AAN9CGT4</accession>
<feature type="region of interest" description="Disordered" evidence="1">
    <location>
        <begin position="126"/>
        <end position="155"/>
    </location>
</feature>
<feature type="chain" id="PRO_5042933225" evidence="3">
    <location>
        <begin position="26"/>
        <end position="222"/>
    </location>
</feature>
<feature type="signal peptide" evidence="3">
    <location>
        <begin position="1"/>
        <end position="25"/>
    </location>
</feature>
<organism evidence="4 5">
    <name type="scientific">Phoxinus phoxinus</name>
    <name type="common">Eurasian minnow</name>
    <dbReference type="NCBI Taxonomy" id="58324"/>
    <lineage>
        <taxon>Eukaryota</taxon>
        <taxon>Metazoa</taxon>
        <taxon>Chordata</taxon>
        <taxon>Craniata</taxon>
        <taxon>Vertebrata</taxon>
        <taxon>Euteleostomi</taxon>
        <taxon>Actinopterygii</taxon>
        <taxon>Neopterygii</taxon>
        <taxon>Teleostei</taxon>
        <taxon>Ostariophysi</taxon>
        <taxon>Cypriniformes</taxon>
        <taxon>Leuciscidae</taxon>
        <taxon>Phoxininae</taxon>
        <taxon>Phoxinus</taxon>
    </lineage>
</organism>
<evidence type="ECO:0000256" key="3">
    <source>
        <dbReference type="SAM" id="SignalP"/>
    </source>
</evidence>
<feature type="transmembrane region" description="Helical" evidence="2">
    <location>
        <begin position="166"/>
        <end position="186"/>
    </location>
</feature>
<evidence type="ECO:0000256" key="1">
    <source>
        <dbReference type="SAM" id="MobiDB-lite"/>
    </source>
</evidence>
<reference evidence="4 5" key="1">
    <citation type="submission" date="2024-02" db="EMBL/GenBank/DDBJ databases">
        <title>Chromosome-level genome assembly of the Eurasian Minnow (Phoxinus phoxinus).</title>
        <authorList>
            <person name="Oriowo T.O."/>
            <person name="Martin S."/>
            <person name="Stange M."/>
            <person name="Chrysostomakis Y."/>
            <person name="Brown T."/>
            <person name="Winkler S."/>
            <person name="Kukowka S."/>
            <person name="Myers E.W."/>
            <person name="Bohne A."/>
        </authorList>
    </citation>
    <scope>NUCLEOTIDE SEQUENCE [LARGE SCALE GENOMIC DNA]</scope>
    <source>
        <strain evidence="4">ZFMK-TIS-60720</strain>
        <tissue evidence="4">Whole Organism</tissue>
    </source>
</reference>
<evidence type="ECO:0000313" key="4">
    <source>
        <dbReference type="EMBL" id="KAK7135088.1"/>
    </source>
</evidence>
<dbReference type="AlphaFoldDB" id="A0AAN9CGT4"/>
<evidence type="ECO:0000256" key="2">
    <source>
        <dbReference type="SAM" id="Phobius"/>
    </source>
</evidence>
<gene>
    <name evidence="4" type="ORF">R3I93_018253</name>
</gene>
<dbReference type="EMBL" id="JAYKXH010000019">
    <property type="protein sequence ID" value="KAK7135088.1"/>
    <property type="molecule type" value="Genomic_DNA"/>
</dbReference>
<keyword evidence="5" id="KW-1185">Reference proteome</keyword>
<keyword evidence="2" id="KW-0472">Membrane</keyword>
<evidence type="ECO:0000313" key="5">
    <source>
        <dbReference type="Proteomes" id="UP001364617"/>
    </source>
</evidence>
<comment type="caution">
    <text evidence="4">The sequence shown here is derived from an EMBL/GenBank/DDBJ whole genome shotgun (WGS) entry which is preliminary data.</text>
</comment>
<protein>
    <submittedName>
        <fullName evidence="4">Uncharacterized protein</fullName>
    </submittedName>
</protein>
<proteinExistence type="predicted"/>
<feature type="compositionally biased region" description="Basic and acidic residues" evidence="1">
    <location>
        <begin position="139"/>
        <end position="148"/>
    </location>
</feature>